<comment type="catalytic activity">
    <reaction evidence="5">
        <text>an L-alpha-D-Hep-(1-&gt;5)-[alpha-Kdo-(2-&gt;4)]-alpha-Kdo-(2-&gt;6)-lipid A + ADP-L-glycero-beta-D-manno-heptose = an L-alpha-D-Hep-(1-&gt;3)-L-alpha-D-Hep-(1-&gt;5)-[alpha-Kdo-(2-&gt;4)]-alpha-Kdo-(2-&gt;6)-lipid A + ADP + H(+)</text>
        <dbReference type="Rhea" id="RHEA:74071"/>
        <dbReference type="ChEBI" id="CHEBI:15378"/>
        <dbReference type="ChEBI" id="CHEBI:61506"/>
        <dbReference type="ChEBI" id="CHEBI:193068"/>
        <dbReference type="ChEBI" id="CHEBI:193069"/>
        <dbReference type="ChEBI" id="CHEBI:456216"/>
        <dbReference type="EC" id="2.4.99.24"/>
    </reaction>
</comment>
<accession>A0AAW9QH81</accession>
<evidence type="ECO:0000256" key="3">
    <source>
        <dbReference type="ARBA" id="ARBA00043995"/>
    </source>
</evidence>
<reference evidence="6 7" key="1">
    <citation type="submission" date="2024-02" db="EMBL/GenBank/DDBJ databases">
        <title>Genome sequence of Aquincola sp. MAHUQ-54.</title>
        <authorList>
            <person name="Huq M.A."/>
        </authorList>
    </citation>
    <scope>NUCLEOTIDE SEQUENCE [LARGE SCALE GENOMIC DNA]</scope>
    <source>
        <strain evidence="6 7">MAHUQ-54</strain>
    </source>
</reference>
<evidence type="ECO:0000256" key="2">
    <source>
        <dbReference type="ARBA" id="ARBA00022679"/>
    </source>
</evidence>
<keyword evidence="2" id="KW-0808">Transferase</keyword>
<sequence length="354" mass="39276">MTHAAPAAAARRILVIRLSALGDVIMASGLIPALRTRYPDAHIAWLTEAPAAPLIQQHPLLDEVIVWPRHQWQKLWRERRFGTLWQEMRRFRRALRERHFDLALDAQGLLKSGLWGWLSGAPRRIGLRAREGAQWLATERLDPPRDADVRIGAEYRALARHVGAPDETFRLDLRFDEAVRQRARAQLAALGVHGPFAVLCPFTTRPQKHWFEERWAALAERLAAGGCTPVLLGGPADREAAARIHAAAPSAVDLAGQLKLDESVALIADSHLLIGVDTGLTHAGSAFRVPTIALFGSTRPYADADSPRTAILYEPLPCSPCRRNPTCGGRFDCMRAHTVDHVLQQAQRLLHPLP</sequence>
<dbReference type="GO" id="GO:0008713">
    <property type="term" value="F:ADP-heptose-lipopolysaccharide heptosyltransferase activity"/>
    <property type="evidence" value="ECO:0007669"/>
    <property type="project" value="UniProtKB-EC"/>
</dbReference>
<dbReference type="Pfam" id="PF01075">
    <property type="entry name" value="Glyco_transf_9"/>
    <property type="match status" value="1"/>
</dbReference>
<organism evidence="6 7">
    <name type="scientific">Aquincola agrisoli</name>
    <dbReference type="NCBI Taxonomy" id="3119538"/>
    <lineage>
        <taxon>Bacteria</taxon>
        <taxon>Pseudomonadati</taxon>
        <taxon>Pseudomonadota</taxon>
        <taxon>Betaproteobacteria</taxon>
        <taxon>Burkholderiales</taxon>
        <taxon>Sphaerotilaceae</taxon>
        <taxon>Aquincola</taxon>
    </lineage>
</organism>
<dbReference type="NCBIfam" id="TIGR02195">
    <property type="entry name" value="heptsyl_trn_II"/>
    <property type="match status" value="1"/>
</dbReference>
<proteinExistence type="inferred from homology"/>
<dbReference type="EC" id="2.4.99.24" evidence="4"/>
<dbReference type="AlphaFoldDB" id="A0AAW9QH81"/>
<evidence type="ECO:0000256" key="5">
    <source>
        <dbReference type="ARBA" id="ARBA00047503"/>
    </source>
</evidence>
<evidence type="ECO:0000313" key="7">
    <source>
        <dbReference type="Proteomes" id="UP001336250"/>
    </source>
</evidence>
<dbReference type="InterPro" id="IPR011910">
    <property type="entry name" value="RfaF"/>
</dbReference>
<dbReference type="PANTHER" id="PTHR30160">
    <property type="entry name" value="TETRAACYLDISACCHARIDE 4'-KINASE-RELATED"/>
    <property type="match status" value="1"/>
</dbReference>
<comment type="caution">
    <text evidence="6">The sequence shown here is derived from an EMBL/GenBank/DDBJ whole genome shotgun (WGS) entry which is preliminary data.</text>
</comment>
<dbReference type="InterPro" id="IPR002201">
    <property type="entry name" value="Glyco_trans_9"/>
</dbReference>
<dbReference type="CDD" id="cd03789">
    <property type="entry name" value="GT9_LPS_heptosyltransferase"/>
    <property type="match status" value="1"/>
</dbReference>
<evidence type="ECO:0000256" key="1">
    <source>
        <dbReference type="ARBA" id="ARBA00022676"/>
    </source>
</evidence>
<protein>
    <recommendedName>
        <fullName evidence="4">lipopolysaccharide heptosyltransferase II</fullName>
        <ecNumber evidence="4">2.4.99.24</ecNumber>
    </recommendedName>
</protein>
<gene>
    <name evidence="6" type="primary">waaF</name>
    <name evidence="6" type="ORF">V4F39_08565</name>
</gene>
<dbReference type="GO" id="GO:0005829">
    <property type="term" value="C:cytosol"/>
    <property type="evidence" value="ECO:0007669"/>
    <property type="project" value="TreeGrafter"/>
</dbReference>
<evidence type="ECO:0000256" key="4">
    <source>
        <dbReference type="ARBA" id="ARBA00044042"/>
    </source>
</evidence>
<dbReference type="GO" id="GO:0009244">
    <property type="term" value="P:lipopolysaccharide core region biosynthetic process"/>
    <property type="evidence" value="ECO:0007669"/>
    <property type="project" value="TreeGrafter"/>
</dbReference>
<dbReference type="Proteomes" id="UP001336250">
    <property type="component" value="Unassembled WGS sequence"/>
</dbReference>
<keyword evidence="1" id="KW-0328">Glycosyltransferase</keyword>
<dbReference type="Gene3D" id="3.40.50.2000">
    <property type="entry name" value="Glycogen Phosphorylase B"/>
    <property type="match status" value="2"/>
</dbReference>
<evidence type="ECO:0000313" key="6">
    <source>
        <dbReference type="EMBL" id="MEF7613960.1"/>
    </source>
</evidence>
<dbReference type="RefSeq" id="WP_332288900.1">
    <property type="nucleotide sequence ID" value="NZ_JAZIBG010000020.1"/>
</dbReference>
<comment type="similarity">
    <text evidence="3">Belongs to the glycosyltransferase 9 family.</text>
</comment>
<dbReference type="SUPFAM" id="SSF53756">
    <property type="entry name" value="UDP-Glycosyltransferase/glycogen phosphorylase"/>
    <property type="match status" value="1"/>
</dbReference>
<name>A0AAW9QH81_9BURK</name>
<keyword evidence="7" id="KW-1185">Reference proteome</keyword>
<dbReference type="EMBL" id="JAZIBG010000020">
    <property type="protein sequence ID" value="MEF7613960.1"/>
    <property type="molecule type" value="Genomic_DNA"/>
</dbReference>
<dbReference type="InterPro" id="IPR051199">
    <property type="entry name" value="LPS_LOS_Heptosyltrfase"/>
</dbReference>